<keyword evidence="2" id="KW-1185">Reference proteome</keyword>
<name>A0A9P9ANA9_9HYPO</name>
<dbReference type="AlphaFoldDB" id="A0A9P9ANA9"/>
<organism evidence="1 2">
    <name type="scientific">Thelonectria olida</name>
    <dbReference type="NCBI Taxonomy" id="1576542"/>
    <lineage>
        <taxon>Eukaryota</taxon>
        <taxon>Fungi</taxon>
        <taxon>Dikarya</taxon>
        <taxon>Ascomycota</taxon>
        <taxon>Pezizomycotina</taxon>
        <taxon>Sordariomycetes</taxon>
        <taxon>Hypocreomycetidae</taxon>
        <taxon>Hypocreales</taxon>
        <taxon>Nectriaceae</taxon>
        <taxon>Thelonectria</taxon>
    </lineage>
</organism>
<evidence type="ECO:0000313" key="1">
    <source>
        <dbReference type="EMBL" id="KAH6887739.1"/>
    </source>
</evidence>
<protein>
    <submittedName>
        <fullName evidence="1">Uncharacterized protein</fullName>
    </submittedName>
</protein>
<dbReference type="Proteomes" id="UP000777438">
    <property type="component" value="Unassembled WGS sequence"/>
</dbReference>
<dbReference type="OrthoDB" id="5376498at2759"/>
<dbReference type="EMBL" id="JAGPYM010000014">
    <property type="protein sequence ID" value="KAH6887739.1"/>
    <property type="molecule type" value="Genomic_DNA"/>
</dbReference>
<sequence length="136" mass="15299">MTEINDTIITLRFRLGMHAIFLFVDTLKPFSAVTPELLELLRERYPDGMKASLNPPKTVPVPAGSDADIAYATMVQVSNESAAEWKRIESRLMETTPEALGLKNNDILAFAFVEDQDDEVDFEVEFPQDENDQYGA</sequence>
<gene>
    <name evidence="1" type="ORF">B0T10DRAFT_490262</name>
</gene>
<reference evidence="1 2" key="1">
    <citation type="journal article" date="2021" name="Nat. Commun.">
        <title>Genetic determinants of endophytism in the Arabidopsis root mycobiome.</title>
        <authorList>
            <person name="Mesny F."/>
            <person name="Miyauchi S."/>
            <person name="Thiergart T."/>
            <person name="Pickel B."/>
            <person name="Atanasova L."/>
            <person name="Karlsson M."/>
            <person name="Huettel B."/>
            <person name="Barry K.W."/>
            <person name="Haridas S."/>
            <person name="Chen C."/>
            <person name="Bauer D."/>
            <person name="Andreopoulos W."/>
            <person name="Pangilinan J."/>
            <person name="LaButti K."/>
            <person name="Riley R."/>
            <person name="Lipzen A."/>
            <person name="Clum A."/>
            <person name="Drula E."/>
            <person name="Henrissat B."/>
            <person name="Kohler A."/>
            <person name="Grigoriev I.V."/>
            <person name="Martin F.M."/>
            <person name="Hacquard S."/>
        </authorList>
    </citation>
    <scope>NUCLEOTIDE SEQUENCE [LARGE SCALE GENOMIC DNA]</scope>
    <source>
        <strain evidence="1 2">MPI-CAGE-CH-0241</strain>
    </source>
</reference>
<evidence type="ECO:0000313" key="2">
    <source>
        <dbReference type="Proteomes" id="UP000777438"/>
    </source>
</evidence>
<comment type="caution">
    <text evidence="1">The sequence shown here is derived from an EMBL/GenBank/DDBJ whole genome shotgun (WGS) entry which is preliminary data.</text>
</comment>
<proteinExistence type="predicted"/>
<accession>A0A9P9ANA9</accession>